<dbReference type="Pfam" id="PF01026">
    <property type="entry name" value="TatD_DNase"/>
    <property type="match status" value="1"/>
</dbReference>
<evidence type="ECO:0000313" key="5">
    <source>
        <dbReference type="EMBL" id="QNT68228.1"/>
    </source>
</evidence>
<dbReference type="EMBL" id="CP053923">
    <property type="protein sequence ID" value="QNT68228.1"/>
    <property type="molecule type" value="Genomic_DNA"/>
</dbReference>
<protein>
    <submittedName>
        <fullName evidence="5">TatD family hydrolase</fullName>
    </submittedName>
</protein>
<evidence type="ECO:0000313" key="6">
    <source>
        <dbReference type="Proteomes" id="UP000516369"/>
    </source>
</evidence>
<dbReference type="GO" id="GO:0005829">
    <property type="term" value="C:cytosol"/>
    <property type="evidence" value="ECO:0007669"/>
    <property type="project" value="TreeGrafter"/>
</dbReference>
<feature type="binding site" evidence="4">
    <location>
        <position position="6"/>
    </location>
    <ligand>
        <name>a divalent metal cation</name>
        <dbReference type="ChEBI" id="CHEBI:60240"/>
        <label>1</label>
    </ligand>
</feature>
<gene>
    <name evidence="5" type="ORF">HQ394_01155</name>
</gene>
<dbReference type="PANTHER" id="PTHR46124:SF2">
    <property type="entry name" value="D-AMINOACYL-TRNA DEACYLASE"/>
    <property type="match status" value="1"/>
</dbReference>
<dbReference type="GO" id="GO:0046872">
    <property type="term" value="F:metal ion binding"/>
    <property type="evidence" value="ECO:0007669"/>
    <property type="project" value="UniProtKB-KW"/>
</dbReference>
<comment type="similarity">
    <text evidence="1">Belongs to the metallo-dependent hydrolases superfamily. TatD-type hydrolase family.</text>
</comment>
<reference evidence="5 6" key="1">
    <citation type="submission" date="2020-05" db="EMBL/GenBank/DDBJ databases">
        <title>Complete closed genome sequence of Defluviicoccus vanus.</title>
        <authorList>
            <person name="Bessarab I."/>
            <person name="Arumugam K."/>
            <person name="Maszenan A.M."/>
            <person name="Seviour R.J."/>
            <person name="Williams R.B."/>
        </authorList>
    </citation>
    <scope>NUCLEOTIDE SEQUENCE [LARGE SCALE GENOMIC DNA]</scope>
    <source>
        <strain evidence="5 6">Ben 114</strain>
    </source>
</reference>
<feature type="binding site" evidence="4">
    <location>
        <position position="92"/>
    </location>
    <ligand>
        <name>a divalent metal cation</name>
        <dbReference type="ChEBI" id="CHEBI:60240"/>
        <label>1</label>
    </ligand>
</feature>
<organism evidence="5 6">
    <name type="scientific">Defluviicoccus vanus</name>
    <dbReference type="NCBI Taxonomy" id="111831"/>
    <lineage>
        <taxon>Bacteria</taxon>
        <taxon>Pseudomonadati</taxon>
        <taxon>Pseudomonadota</taxon>
        <taxon>Alphaproteobacteria</taxon>
        <taxon>Rhodospirillales</taxon>
        <taxon>Rhodospirillaceae</taxon>
        <taxon>Defluviicoccus</taxon>
    </lineage>
</organism>
<feature type="binding site" evidence="4">
    <location>
        <position position="204"/>
    </location>
    <ligand>
        <name>a divalent metal cation</name>
        <dbReference type="ChEBI" id="CHEBI:60240"/>
        <label>1</label>
    </ligand>
</feature>
<dbReference type="PANTHER" id="PTHR46124">
    <property type="entry name" value="D-AMINOACYL-TRNA DEACYLASE"/>
    <property type="match status" value="1"/>
</dbReference>
<feature type="binding site" evidence="4">
    <location>
        <position position="154"/>
    </location>
    <ligand>
        <name>a divalent metal cation</name>
        <dbReference type="ChEBI" id="CHEBI:60240"/>
        <label>2</label>
    </ligand>
</feature>
<dbReference type="NCBIfam" id="TIGR00010">
    <property type="entry name" value="YchF/TatD family DNA exonuclease"/>
    <property type="match status" value="1"/>
</dbReference>
<dbReference type="SUPFAM" id="SSF51556">
    <property type="entry name" value="Metallo-dependent hydrolases"/>
    <property type="match status" value="1"/>
</dbReference>
<evidence type="ECO:0000256" key="3">
    <source>
        <dbReference type="ARBA" id="ARBA00022801"/>
    </source>
</evidence>
<keyword evidence="6" id="KW-1185">Reference proteome</keyword>
<dbReference type="CDD" id="cd01310">
    <property type="entry name" value="TatD_DNAse"/>
    <property type="match status" value="1"/>
</dbReference>
<keyword evidence="2 4" id="KW-0479">Metal-binding</keyword>
<evidence type="ECO:0000256" key="1">
    <source>
        <dbReference type="ARBA" id="ARBA00009275"/>
    </source>
</evidence>
<dbReference type="GO" id="GO:0004536">
    <property type="term" value="F:DNA nuclease activity"/>
    <property type="evidence" value="ECO:0007669"/>
    <property type="project" value="InterPro"/>
</dbReference>
<dbReference type="AlphaFoldDB" id="A0A7H1MXP2"/>
<dbReference type="Proteomes" id="UP000516369">
    <property type="component" value="Chromosome"/>
</dbReference>
<dbReference type="InterPro" id="IPR032466">
    <property type="entry name" value="Metal_Hydrolase"/>
</dbReference>
<name>A0A7H1MXP2_9PROT</name>
<dbReference type="InterPro" id="IPR015991">
    <property type="entry name" value="TatD/YcfH-like"/>
</dbReference>
<evidence type="ECO:0000256" key="4">
    <source>
        <dbReference type="PIRSR" id="PIRSR005902-1"/>
    </source>
</evidence>
<dbReference type="KEGG" id="dvn:HQ394_01155"/>
<feature type="binding site" evidence="4">
    <location>
        <position position="8"/>
    </location>
    <ligand>
        <name>a divalent metal cation</name>
        <dbReference type="ChEBI" id="CHEBI:60240"/>
        <label>1</label>
    </ligand>
</feature>
<dbReference type="InterPro" id="IPR001130">
    <property type="entry name" value="TatD-like"/>
</dbReference>
<dbReference type="PIRSF" id="PIRSF005902">
    <property type="entry name" value="DNase_TatD"/>
    <property type="match status" value="1"/>
</dbReference>
<evidence type="ECO:0000256" key="2">
    <source>
        <dbReference type="ARBA" id="ARBA00022723"/>
    </source>
</evidence>
<proteinExistence type="inferred from homology"/>
<accession>A0A7H1MXP2</accession>
<dbReference type="FunFam" id="3.20.20.140:FF:000005">
    <property type="entry name" value="TatD family hydrolase"/>
    <property type="match status" value="1"/>
</dbReference>
<feature type="binding site" evidence="4">
    <location>
        <position position="128"/>
    </location>
    <ligand>
        <name>a divalent metal cation</name>
        <dbReference type="ChEBI" id="CHEBI:60240"/>
        <label>2</label>
    </ligand>
</feature>
<dbReference type="RefSeq" id="WP_190261671.1">
    <property type="nucleotide sequence ID" value="NZ_CP053923.1"/>
</dbReference>
<keyword evidence="3 5" id="KW-0378">Hydrolase</keyword>
<dbReference type="Gene3D" id="3.20.20.140">
    <property type="entry name" value="Metal-dependent hydrolases"/>
    <property type="match status" value="1"/>
</dbReference>
<dbReference type="GO" id="GO:0016788">
    <property type="term" value="F:hydrolase activity, acting on ester bonds"/>
    <property type="evidence" value="ECO:0007669"/>
    <property type="project" value="InterPro"/>
</dbReference>
<sequence length="257" mass="28229">MWVDSHCHLDFPDFASELDAVVERATAAGVTTLLTISTHLSRFASVLAVAERFPNVYCTVGIHPHEVASEGVAPVERLIELAQHPKVVGFGETGLDFFYDHSPRALQEEGFRAHIAAARATGLPVVIHTRDADATTLRVLDEEMAKGRFTGLLHCFSSGAELAEQAVVHGLHISFSGILTFKKASHLVDIARTLPLDRLLVETDAPFLAPVPHRGKRNEPAFTRMTGRKLAEARNMDEAAMATITSDNFFRLFHKAR</sequence>